<accession>A0A6B0URW4</accession>
<dbReference type="AlphaFoldDB" id="A0A6B0URW4"/>
<reference evidence="1" key="1">
    <citation type="submission" date="2019-12" db="EMBL/GenBank/DDBJ databases">
        <title>An insight into the sialome of adult female Ixodes ricinus ticks feeding for 6 days.</title>
        <authorList>
            <person name="Perner J."/>
            <person name="Ribeiro J.M.C."/>
        </authorList>
    </citation>
    <scope>NUCLEOTIDE SEQUENCE</scope>
    <source>
        <strain evidence="1">Semi-engorged</strain>
        <tissue evidence="1">Salivary glands</tissue>
    </source>
</reference>
<protein>
    <submittedName>
        <fullName evidence="1">Uncharacterized protein</fullName>
    </submittedName>
</protein>
<evidence type="ECO:0000313" key="1">
    <source>
        <dbReference type="EMBL" id="MXU92520.1"/>
    </source>
</evidence>
<proteinExistence type="predicted"/>
<dbReference type="EMBL" id="GIFC01010437">
    <property type="protein sequence ID" value="MXU92520.1"/>
    <property type="molecule type" value="Transcribed_RNA"/>
</dbReference>
<name>A0A6B0URW4_IXORI</name>
<organism evidence="1">
    <name type="scientific">Ixodes ricinus</name>
    <name type="common">Common tick</name>
    <name type="synonym">Acarus ricinus</name>
    <dbReference type="NCBI Taxonomy" id="34613"/>
    <lineage>
        <taxon>Eukaryota</taxon>
        <taxon>Metazoa</taxon>
        <taxon>Ecdysozoa</taxon>
        <taxon>Arthropoda</taxon>
        <taxon>Chelicerata</taxon>
        <taxon>Arachnida</taxon>
        <taxon>Acari</taxon>
        <taxon>Parasitiformes</taxon>
        <taxon>Ixodida</taxon>
        <taxon>Ixodoidea</taxon>
        <taxon>Ixodidae</taxon>
        <taxon>Ixodinae</taxon>
        <taxon>Ixodes</taxon>
    </lineage>
</organism>
<sequence>MASMSMSSSSLGCCWPAAGLGCGLGCSFISWMLELMWRSEYTTSTFSSSEPSSPPEELSSSSASCSHLMKGLARSWISWATSLLTYFLETFLDQSSSTSSSSTSESYRALRMWGTRGRRAALCSRTTCSTPPRR</sequence>